<accession>A0ABP7I0C0</accession>
<evidence type="ECO:0000313" key="5">
    <source>
        <dbReference type="Proteomes" id="UP001501009"/>
    </source>
</evidence>
<evidence type="ECO:0000313" key="4">
    <source>
        <dbReference type="EMBL" id="GAA3806680.1"/>
    </source>
</evidence>
<gene>
    <name evidence="4" type="ORF">GCM10022403_045970</name>
</gene>
<feature type="region of interest" description="Disordered" evidence="1">
    <location>
        <begin position="330"/>
        <end position="393"/>
    </location>
</feature>
<dbReference type="EMBL" id="BAABDE010000020">
    <property type="protein sequence ID" value="GAA3806680.1"/>
    <property type="molecule type" value="Genomic_DNA"/>
</dbReference>
<keyword evidence="2" id="KW-1133">Transmembrane helix</keyword>
<protein>
    <recommendedName>
        <fullName evidence="6">LPXTG cell wall anchor domain-containing protein</fullName>
    </recommendedName>
</protein>
<evidence type="ECO:0000256" key="3">
    <source>
        <dbReference type="SAM" id="SignalP"/>
    </source>
</evidence>
<keyword evidence="5" id="KW-1185">Reference proteome</keyword>
<evidence type="ECO:0008006" key="6">
    <source>
        <dbReference type="Google" id="ProtNLM"/>
    </source>
</evidence>
<proteinExistence type="predicted"/>
<organism evidence="4 5">
    <name type="scientific">Streptomyces coacervatus</name>
    <dbReference type="NCBI Taxonomy" id="647381"/>
    <lineage>
        <taxon>Bacteria</taxon>
        <taxon>Bacillati</taxon>
        <taxon>Actinomycetota</taxon>
        <taxon>Actinomycetes</taxon>
        <taxon>Kitasatosporales</taxon>
        <taxon>Streptomycetaceae</taxon>
        <taxon>Streptomyces</taxon>
    </lineage>
</organism>
<comment type="caution">
    <text evidence="4">The sequence shown here is derived from an EMBL/GenBank/DDBJ whole genome shotgun (WGS) entry which is preliminary data.</text>
</comment>
<keyword evidence="3" id="KW-0732">Signal</keyword>
<feature type="transmembrane region" description="Helical" evidence="2">
    <location>
        <begin position="396"/>
        <end position="416"/>
    </location>
</feature>
<evidence type="ECO:0000256" key="2">
    <source>
        <dbReference type="SAM" id="Phobius"/>
    </source>
</evidence>
<feature type="compositionally biased region" description="Low complexity" evidence="1">
    <location>
        <begin position="369"/>
        <end position="387"/>
    </location>
</feature>
<evidence type="ECO:0000256" key="1">
    <source>
        <dbReference type="SAM" id="MobiDB-lite"/>
    </source>
</evidence>
<feature type="chain" id="PRO_5046106513" description="LPXTG cell wall anchor domain-containing protein" evidence="3">
    <location>
        <begin position="34"/>
        <end position="425"/>
    </location>
</feature>
<keyword evidence="2" id="KW-0472">Membrane</keyword>
<keyword evidence="2" id="KW-0812">Transmembrane</keyword>
<feature type="compositionally biased region" description="Gly residues" evidence="1">
    <location>
        <begin position="331"/>
        <end position="368"/>
    </location>
</feature>
<dbReference type="Proteomes" id="UP001501009">
    <property type="component" value="Unassembled WGS sequence"/>
</dbReference>
<dbReference type="RefSeq" id="WP_275776115.1">
    <property type="nucleotide sequence ID" value="NZ_BAABDE010000020.1"/>
</dbReference>
<sequence length="425" mass="42345">MLQGSLGLRPLRQAAGALGAVALIALGSAPAVADDDSGAVLTLGTIAPVNGVKPGSTFKVPAAFTNSGSASVDKVYLSYSVTRGLGHTELPSNCLRYEVVSFDEEPSKSEAVCEFDQTVKPGIVYAPEKALTLNVLDHALYDRLRVTVATDDSSPEDGSSAPVRGTAPAVKLVEQPDATPAHPGYSPHPDWDGADVKVTARNTADFQVTGADLKGKVGDTVPMTVTFTNAGPAWVLRDGGIPVTKVKIKMPAGMTVTKAHGFCDKVATGSYECGTSQSWADEGDEETYTFKLRIDKAVTGAKGSVSLTGAARPFDNDKADDTAAITLDVAGSGGSTGGSGTSGGSGSAGGDGSTSSTGGSGSTGGSTTGGDSSTGGTSAQSAAGSGDLASTGSGSVLPLAGAATVAVGIGAGAVLVSRRRRAARR</sequence>
<reference evidence="5" key="1">
    <citation type="journal article" date="2019" name="Int. J. Syst. Evol. Microbiol.">
        <title>The Global Catalogue of Microorganisms (GCM) 10K type strain sequencing project: providing services to taxonomists for standard genome sequencing and annotation.</title>
        <authorList>
            <consortium name="The Broad Institute Genomics Platform"/>
            <consortium name="The Broad Institute Genome Sequencing Center for Infectious Disease"/>
            <person name="Wu L."/>
            <person name="Ma J."/>
        </authorList>
    </citation>
    <scope>NUCLEOTIDE SEQUENCE [LARGE SCALE GENOMIC DNA]</scope>
    <source>
        <strain evidence="5">JCM 17138</strain>
    </source>
</reference>
<feature type="signal peptide" evidence="3">
    <location>
        <begin position="1"/>
        <end position="33"/>
    </location>
</feature>
<name>A0ABP7I0C0_9ACTN</name>